<accession>A0ABW0LT87</accession>
<keyword evidence="8" id="KW-0547">Nucleotide-binding</keyword>
<dbReference type="Proteomes" id="UP001596105">
    <property type="component" value="Unassembled WGS sequence"/>
</dbReference>
<dbReference type="InterPro" id="IPR033479">
    <property type="entry name" value="dCache_1"/>
</dbReference>
<evidence type="ECO:0000259" key="16">
    <source>
        <dbReference type="PROSITE" id="PS50885"/>
    </source>
</evidence>
<evidence type="ECO:0000256" key="1">
    <source>
        <dbReference type="ARBA" id="ARBA00000085"/>
    </source>
</evidence>
<dbReference type="Pfam" id="PF02518">
    <property type="entry name" value="HATPase_c"/>
    <property type="match status" value="1"/>
</dbReference>
<keyword evidence="10" id="KW-0067">ATP-binding</keyword>
<keyword evidence="7 14" id="KW-0812">Transmembrane</keyword>
<comment type="subcellular location">
    <subcellularLocation>
        <location evidence="2">Cell membrane</location>
        <topology evidence="2">Multi-pass membrane protein</topology>
    </subcellularLocation>
</comment>
<dbReference type="InterPro" id="IPR010559">
    <property type="entry name" value="Sig_transdc_His_kin_internal"/>
</dbReference>
<keyword evidence="13 14" id="KW-0472">Membrane</keyword>
<evidence type="ECO:0000256" key="13">
    <source>
        <dbReference type="ARBA" id="ARBA00023136"/>
    </source>
</evidence>
<evidence type="ECO:0000256" key="11">
    <source>
        <dbReference type="ARBA" id="ARBA00022989"/>
    </source>
</evidence>
<feature type="transmembrane region" description="Helical" evidence="14">
    <location>
        <begin position="295"/>
        <end position="319"/>
    </location>
</feature>
<evidence type="ECO:0000256" key="5">
    <source>
        <dbReference type="ARBA" id="ARBA00022553"/>
    </source>
</evidence>
<keyword evidence="9 17" id="KW-0418">Kinase</keyword>
<dbReference type="EC" id="2.7.13.3" evidence="3"/>
<evidence type="ECO:0000256" key="6">
    <source>
        <dbReference type="ARBA" id="ARBA00022679"/>
    </source>
</evidence>
<feature type="domain" description="HAMP" evidence="16">
    <location>
        <begin position="320"/>
        <end position="372"/>
    </location>
</feature>
<keyword evidence="18" id="KW-1185">Reference proteome</keyword>
<evidence type="ECO:0000256" key="12">
    <source>
        <dbReference type="ARBA" id="ARBA00023012"/>
    </source>
</evidence>
<dbReference type="InterPro" id="IPR003594">
    <property type="entry name" value="HATPase_dom"/>
</dbReference>
<evidence type="ECO:0000256" key="7">
    <source>
        <dbReference type="ARBA" id="ARBA00022692"/>
    </source>
</evidence>
<dbReference type="Pfam" id="PF02743">
    <property type="entry name" value="dCache_1"/>
    <property type="match status" value="1"/>
</dbReference>
<dbReference type="InterPro" id="IPR036890">
    <property type="entry name" value="HATPase_C_sf"/>
</dbReference>
<dbReference type="PROSITE" id="PS50885">
    <property type="entry name" value="HAMP"/>
    <property type="match status" value="1"/>
</dbReference>
<dbReference type="InterPro" id="IPR003660">
    <property type="entry name" value="HAMP_dom"/>
</dbReference>
<evidence type="ECO:0000256" key="14">
    <source>
        <dbReference type="SAM" id="Phobius"/>
    </source>
</evidence>
<dbReference type="GO" id="GO:0004673">
    <property type="term" value="F:protein histidine kinase activity"/>
    <property type="evidence" value="ECO:0007669"/>
    <property type="project" value="UniProtKB-EC"/>
</dbReference>
<dbReference type="InterPro" id="IPR005467">
    <property type="entry name" value="His_kinase_dom"/>
</dbReference>
<name>A0ABW0LT87_9BACL</name>
<dbReference type="SUPFAM" id="SSF55874">
    <property type="entry name" value="ATPase domain of HSP90 chaperone/DNA topoisomerase II/histidine kinase"/>
    <property type="match status" value="1"/>
</dbReference>
<dbReference type="SUPFAM" id="SSF158472">
    <property type="entry name" value="HAMP domain-like"/>
    <property type="match status" value="1"/>
</dbReference>
<dbReference type="SMART" id="SM00304">
    <property type="entry name" value="HAMP"/>
    <property type="match status" value="1"/>
</dbReference>
<evidence type="ECO:0000256" key="10">
    <source>
        <dbReference type="ARBA" id="ARBA00022840"/>
    </source>
</evidence>
<evidence type="ECO:0000259" key="15">
    <source>
        <dbReference type="PROSITE" id="PS50109"/>
    </source>
</evidence>
<dbReference type="PANTHER" id="PTHR34220:SF7">
    <property type="entry name" value="SENSOR HISTIDINE KINASE YPDA"/>
    <property type="match status" value="1"/>
</dbReference>
<feature type="domain" description="Histidine kinase" evidence="15">
    <location>
        <begin position="463"/>
        <end position="585"/>
    </location>
</feature>
<dbReference type="RefSeq" id="WP_378082118.1">
    <property type="nucleotide sequence ID" value="NZ_JBHSMH010000025.1"/>
</dbReference>
<dbReference type="PANTHER" id="PTHR34220">
    <property type="entry name" value="SENSOR HISTIDINE KINASE YPDA"/>
    <property type="match status" value="1"/>
</dbReference>
<dbReference type="PROSITE" id="PS50109">
    <property type="entry name" value="HIS_KIN"/>
    <property type="match status" value="1"/>
</dbReference>
<dbReference type="InterPro" id="IPR050640">
    <property type="entry name" value="Bact_2-comp_sensor_kinase"/>
</dbReference>
<dbReference type="Pfam" id="PF00672">
    <property type="entry name" value="HAMP"/>
    <property type="match status" value="1"/>
</dbReference>
<dbReference type="CDD" id="cd06225">
    <property type="entry name" value="HAMP"/>
    <property type="match status" value="1"/>
</dbReference>
<keyword evidence="6 17" id="KW-0808">Transferase</keyword>
<evidence type="ECO:0000256" key="8">
    <source>
        <dbReference type="ARBA" id="ARBA00022741"/>
    </source>
</evidence>
<organism evidence="17 18">
    <name type="scientific">Cohnella suwonensis</name>
    <dbReference type="NCBI Taxonomy" id="696072"/>
    <lineage>
        <taxon>Bacteria</taxon>
        <taxon>Bacillati</taxon>
        <taxon>Bacillota</taxon>
        <taxon>Bacilli</taxon>
        <taxon>Bacillales</taxon>
        <taxon>Paenibacillaceae</taxon>
        <taxon>Cohnella</taxon>
    </lineage>
</organism>
<dbReference type="EMBL" id="JBHSMH010000025">
    <property type="protein sequence ID" value="MFC5469124.1"/>
    <property type="molecule type" value="Genomic_DNA"/>
</dbReference>
<evidence type="ECO:0000256" key="2">
    <source>
        <dbReference type="ARBA" id="ARBA00004651"/>
    </source>
</evidence>
<evidence type="ECO:0000256" key="3">
    <source>
        <dbReference type="ARBA" id="ARBA00012438"/>
    </source>
</evidence>
<feature type="transmembrane region" description="Helical" evidence="14">
    <location>
        <begin position="21"/>
        <end position="46"/>
    </location>
</feature>
<keyword evidence="4" id="KW-1003">Cell membrane</keyword>
<sequence length="603" mass="68257">MRRWMERHIIRLTRSMNLRGKIVVFYGLVVFIPTVILGVGAGYLALQNVRSNYMLTISEAVRQTAQSVEFRKQSYDLLANRAGTDGELISRLARTYENMEDRLESVNYVDRSFQLMSRYLPGIFIFRIYHDNPTLVEDGGLLWKPADRSLAGVDEMSWYRGVMNSPFVLQWSDVPGDNAQLVVSRKIMNANVDVLGAIYMLLDYDSVFGELMDRPFKGSGSLYLLDENDRIVAASDRSMIGEPVAATALSKLWASVDGAESITDDGEYFTVRRINGEWKVAALIQMRQLEKQSAMTVYSIVAITVFFLFLSTFLVLIVLKNVVLRIRMLGHRMSDIAEGDFDVTVRSRSRDEVGDLEVMFNQMAGRLGSLVEMLSSAKLKEKESSFQALQAQINPHFIYNSLSLLQWRALDQGDQVQVETIEALTTFYRYALNNKSNVTLIKDELEHVRAYLDIQQFRYPGRVRIDWDVDNEVLELYSIKLILQPIVENTYIHGRIFTRPDSGIAIGIQRYNNEVRFQVRDNGIGMDPNTLALIRNGEKAGTGNGFGLSNIRERLQLYFGDAGKLRIESAPEAGTVVTIELPVCTDKPHIQRGDDLAASTHCG</sequence>
<evidence type="ECO:0000256" key="9">
    <source>
        <dbReference type="ARBA" id="ARBA00022777"/>
    </source>
</evidence>
<dbReference type="PRINTS" id="PR00344">
    <property type="entry name" value="BCTRLSENSOR"/>
</dbReference>
<dbReference type="Pfam" id="PF06580">
    <property type="entry name" value="His_kinase"/>
    <property type="match status" value="1"/>
</dbReference>
<evidence type="ECO:0000313" key="18">
    <source>
        <dbReference type="Proteomes" id="UP001596105"/>
    </source>
</evidence>
<proteinExistence type="predicted"/>
<keyword evidence="12" id="KW-0902">Two-component regulatory system</keyword>
<dbReference type="Gene3D" id="6.10.340.10">
    <property type="match status" value="1"/>
</dbReference>
<evidence type="ECO:0000256" key="4">
    <source>
        <dbReference type="ARBA" id="ARBA00022475"/>
    </source>
</evidence>
<gene>
    <name evidence="17" type="ORF">ACFPPD_10365</name>
</gene>
<protein>
    <recommendedName>
        <fullName evidence="3">histidine kinase</fullName>
        <ecNumber evidence="3">2.7.13.3</ecNumber>
    </recommendedName>
</protein>
<dbReference type="Gene3D" id="3.30.565.10">
    <property type="entry name" value="Histidine kinase-like ATPase, C-terminal domain"/>
    <property type="match status" value="1"/>
</dbReference>
<keyword evidence="5" id="KW-0597">Phosphoprotein</keyword>
<reference evidence="18" key="1">
    <citation type="journal article" date="2019" name="Int. J. Syst. Evol. Microbiol.">
        <title>The Global Catalogue of Microorganisms (GCM) 10K type strain sequencing project: providing services to taxonomists for standard genome sequencing and annotation.</title>
        <authorList>
            <consortium name="The Broad Institute Genomics Platform"/>
            <consortium name="The Broad Institute Genome Sequencing Center for Infectious Disease"/>
            <person name="Wu L."/>
            <person name="Ma J."/>
        </authorList>
    </citation>
    <scope>NUCLEOTIDE SEQUENCE [LARGE SCALE GENOMIC DNA]</scope>
    <source>
        <strain evidence="18">CCUG 57113</strain>
    </source>
</reference>
<comment type="caution">
    <text evidence="17">The sequence shown here is derived from an EMBL/GenBank/DDBJ whole genome shotgun (WGS) entry which is preliminary data.</text>
</comment>
<comment type="catalytic activity">
    <reaction evidence="1">
        <text>ATP + protein L-histidine = ADP + protein N-phospho-L-histidine.</text>
        <dbReference type="EC" id="2.7.13.3"/>
    </reaction>
</comment>
<dbReference type="SMART" id="SM00387">
    <property type="entry name" value="HATPase_c"/>
    <property type="match status" value="1"/>
</dbReference>
<evidence type="ECO:0000313" key="17">
    <source>
        <dbReference type="EMBL" id="MFC5469124.1"/>
    </source>
</evidence>
<dbReference type="InterPro" id="IPR004358">
    <property type="entry name" value="Sig_transdc_His_kin-like_C"/>
</dbReference>
<keyword evidence="11 14" id="KW-1133">Transmembrane helix</keyword>